<dbReference type="InterPro" id="IPR008927">
    <property type="entry name" value="6-PGluconate_DH-like_C_sf"/>
</dbReference>
<dbReference type="Gene3D" id="3.40.50.720">
    <property type="entry name" value="NAD(P)-binding Rossmann-like Domain"/>
    <property type="match status" value="1"/>
</dbReference>
<feature type="domain" description="DUF2520" evidence="1">
    <location>
        <begin position="137"/>
        <end position="257"/>
    </location>
</feature>
<dbReference type="Proteomes" id="UP000190121">
    <property type="component" value="Unassembled WGS sequence"/>
</dbReference>
<dbReference type="AlphaFoldDB" id="A0A1T4LXZ2"/>
<dbReference type="PANTHER" id="PTHR40459:SF1">
    <property type="entry name" value="CONSERVED HYPOTHETICAL ALANINE AND LEUCINE RICH PROTEIN"/>
    <property type="match status" value="1"/>
</dbReference>
<dbReference type="OrthoDB" id="9810755at2"/>
<dbReference type="Pfam" id="PF10728">
    <property type="entry name" value="DUF2520"/>
    <property type="match status" value="1"/>
</dbReference>
<protein>
    <submittedName>
        <fullName evidence="2">Predicted oxidoreductase, contains short-chain dehydrogenase (SDR) and DUF2520 domains</fullName>
    </submittedName>
</protein>
<evidence type="ECO:0000259" key="1">
    <source>
        <dbReference type="Pfam" id="PF10728"/>
    </source>
</evidence>
<evidence type="ECO:0000313" key="2">
    <source>
        <dbReference type="EMBL" id="SJZ59537.1"/>
    </source>
</evidence>
<name>A0A1T4LXZ2_9PORP</name>
<dbReference type="InterPro" id="IPR037108">
    <property type="entry name" value="TM1727-like_C_sf"/>
</dbReference>
<reference evidence="3" key="1">
    <citation type="submission" date="2017-02" db="EMBL/GenBank/DDBJ databases">
        <authorList>
            <person name="Varghese N."/>
            <person name="Submissions S."/>
        </authorList>
    </citation>
    <scope>NUCLEOTIDE SEQUENCE [LARGE SCALE GENOMIC DNA]</scope>
    <source>
        <strain evidence="3">ATCC 51356</strain>
    </source>
</reference>
<gene>
    <name evidence="2" type="ORF">SAMN02745171_00576</name>
</gene>
<organism evidence="2 3">
    <name type="scientific">Porphyromonas circumdentaria</name>
    <dbReference type="NCBI Taxonomy" id="29524"/>
    <lineage>
        <taxon>Bacteria</taxon>
        <taxon>Pseudomonadati</taxon>
        <taxon>Bacteroidota</taxon>
        <taxon>Bacteroidia</taxon>
        <taxon>Bacteroidales</taxon>
        <taxon>Porphyromonadaceae</taxon>
        <taxon>Porphyromonas</taxon>
    </lineage>
</organism>
<dbReference type="SUPFAM" id="SSF48179">
    <property type="entry name" value="6-phosphogluconate dehydrogenase C-terminal domain-like"/>
    <property type="match status" value="1"/>
</dbReference>
<dbReference type="SUPFAM" id="SSF51735">
    <property type="entry name" value="NAD(P)-binding Rossmann-fold domains"/>
    <property type="match status" value="1"/>
</dbReference>
<dbReference type="STRING" id="29524.SAMN02745171_00576"/>
<dbReference type="InterPro" id="IPR036291">
    <property type="entry name" value="NAD(P)-bd_dom_sf"/>
</dbReference>
<accession>A0A1T4LXZ2</accession>
<keyword evidence="3" id="KW-1185">Reference proteome</keyword>
<dbReference type="RefSeq" id="WP_078736534.1">
    <property type="nucleotide sequence ID" value="NZ_FUXE01000004.1"/>
</dbReference>
<dbReference type="Gene3D" id="1.10.1040.20">
    <property type="entry name" value="ProC-like, C-terminal domain"/>
    <property type="match status" value="1"/>
</dbReference>
<proteinExistence type="predicted"/>
<dbReference type="PANTHER" id="PTHR40459">
    <property type="entry name" value="CONSERVED HYPOTHETICAL ALANINE AND LEUCINE RICH PROTEIN"/>
    <property type="match status" value="1"/>
</dbReference>
<evidence type="ECO:0000313" key="3">
    <source>
        <dbReference type="Proteomes" id="UP000190121"/>
    </source>
</evidence>
<dbReference type="InterPro" id="IPR018931">
    <property type="entry name" value="DUF2520"/>
</dbReference>
<sequence length="262" mass="28833">MVEKEPKIVVVGASGVAESLVAALSLRTVSPMALMSPTLGHAEQLVERYALKSQVVHTLMELPTDADIYLFAVPDHAVQEVSQAMPATEGVWMHTAASVPLEELSSIHRSSAVFYPLNTFTKGRPLPLEQTPLFYEVADQKAYDAVISLAHLLQMNGREASLGVRRQLHVAAVFACNFVNHQWAVATKILQRAALPVEVLHPLMQETLQKAIQLGALEGQTGPARRGDTVTMQTHEQLLADHPELWQEMYRLLSRSIACMAK</sequence>
<dbReference type="EMBL" id="FUXE01000004">
    <property type="protein sequence ID" value="SJZ59537.1"/>
    <property type="molecule type" value="Genomic_DNA"/>
</dbReference>